<dbReference type="KEGG" id="lgi:LOTGIDRAFT_97308"/>
<protein>
    <recommendedName>
        <fullName evidence="6">TAFII55 protein conserved region domain-containing protein</fullName>
    </recommendedName>
</protein>
<dbReference type="AlphaFoldDB" id="V4AS75"/>
<dbReference type="CDD" id="cd08047">
    <property type="entry name" value="TAF7"/>
    <property type="match status" value="1"/>
</dbReference>
<dbReference type="GeneID" id="20253154"/>
<evidence type="ECO:0000256" key="3">
    <source>
        <dbReference type="ARBA" id="ARBA00023015"/>
    </source>
</evidence>
<dbReference type="GO" id="GO:0005669">
    <property type="term" value="C:transcription factor TFIID complex"/>
    <property type="evidence" value="ECO:0007669"/>
    <property type="project" value="InterPro"/>
</dbReference>
<feature type="non-terminal residue" evidence="7">
    <location>
        <position position="169"/>
    </location>
</feature>
<sequence length="169" mass="19779">DLEQQFILRLPPGPAMALHHDIETGSLNLKEKLSIEMQPDMRHARVRYGGDIFASKLVDLPCIIDSLKTVDKKTFYKTADISKMLICSVEDDFSQDEADSPKKKDKDKRYIYNHGVTPPLKNVKKRRFRKTLKKKCLDQPEIEKEVKRLFRYDAEAIDVKWEIIRDETE</sequence>
<reference evidence="7 8" key="1">
    <citation type="journal article" date="2013" name="Nature">
        <title>Insights into bilaterian evolution from three spiralian genomes.</title>
        <authorList>
            <person name="Simakov O."/>
            <person name="Marletaz F."/>
            <person name="Cho S.J."/>
            <person name="Edsinger-Gonzales E."/>
            <person name="Havlak P."/>
            <person name="Hellsten U."/>
            <person name="Kuo D.H."/>
            <person name="Larsson T."/>
            <person name="Lv J."/>
            <person name="Arendt D."/>
            <person name="Savage R."/>
            <person name="Osoegawa K."/>
            <person name="de Jong P."/>
            <person name="Grimwood J."/>
            <person name="Chapman J.A."/>
            <person name="Shapiro H."/>
            <person name="Aerts A."/>
            <person name="Otillar R.P."/>
            <person name="Terry A.Y."/>
            <person name="Boore J.L."/>
            <person name="Grigoriev I.V."/>
            <person name="Lindberg D.R."/>
            <person name="Seaver E.C."/>
            <person name="Weisblat D.A."/>
            <person name="Putnam N.H."/>
            <person name="Rokhsar D.S."/>
        </authorList>
    </citation>
    <scope>NUCLEOTIDE SEQUENCE [LARGE SCALE GENOMIC DNA]</scope>
</reference>
<comment type="subcellular location">
    <subcellularLocation>
        <location evidence="1">Nucleus</location>
    </subcellularLocation>
</comment>
<dbReference type="PANTHER" id="PTHR12228:SF0">
    <property type="entry name" value="TATA-BOX BINDING PROTEIN ASSOCIATED FACTOR 7"/>
    <property type="match status" value="1"/>
</dbReference>
<keyword evidence="5" id="KW-0539">Nucleus</keyword>
<evidence type="ECO:0000313" key="7">
    <source>
        <dbReference type="EMBL" id="ESP00118.1"/>
    </source>
</evidence>
<dbReference type="PANTHER" id="PTHR12228">
    <property type="entry name" value="TRANSCRIPTION INITIATION FACTOR TFIID 55 KD SUBUNIT-RELATED"/>
    <property type="match status" value="1"/>
</dbReference>
<evidence type="ECO:0000313" key="8">
    <source>
        <dbReference type="Proteomes" id="UP000030746"/>
    </source>
</evidence>
<dbReference type="Pfam" id="PF04658">
    <property type="entry name" value="TAFII55_N"/>
    <property type="match status" value="1"/>
</dbReference>
<dbReference type="OrthoDB" id="153872at2759"/>
<dbReference type="Proteomes" id="UP000030746">
    <property type="component" value="Unassembled WGS sequence"/>
</dbReference>
<evidence type="ECO:0000256" key="4">
    <source>
        <dbReference type="ARBA" id="ARBA00023163"/>
    </source>
</evidence>
<evidence type="ECO:0000256" key="5">
    <source>
        <dbReference type="ARBA" id="ARBA00023242"/>
    </source>
</evidence>
<feature type="non-terminal residue" evidence="7">
    <location>
        <position position="1"/>
    </location>
</feature>
<dbReference type="RefSeq" id="XP_009049309.1">
    <property type="nucleotide sequence ID" value="XM_009051061.1"/>
</dbReference>
<evidence type="ECO:0000259" key="6">
    <source>
        <dbReference type="SMART" id="SM01370"/>
    </source>
</evidence>
<dbReference type="EMBL" id="KB200869">
    <property type="protein sequence ID" value="ESP00118.1"/>
    <property type="molecule type" value="Genomic_DNA"/>
</dbReference>
<dbReference type="HOGENOM" id="CLU_037860_3_1_1"/>
<dbReference type="GO" id="GO:0016251">
    <property type="term" value="F:RNA polymerase II general transcription initiation factor activity"/>
    <property type="evidence" value="ECO:0007669"/>
    <property type="project" value="TreeGrafter"/>
</dbReference>
<proteinExistence type="inferred from homology"/>
<dbReference type="GO" id="GO:0051123">
    <property type="term" value="P:RNA polymerase II preinitiation complex assembly"/>
    <property type="evidence" value="ECO:0007669"/>
    <property type="project" value="TreeGrafter"/>
</dbReference>
<keyword evidence="4" id="KW-0804">Transcription</keyword>
<gene>
    <name evidence="7" type="ORF">LOTGIDRAFT_97308</name>
</gene>
<dbReference type="OMA" id="QWPHGLT"/>
<feature type="domain" description="TAFII55 protein conserved region" evidence="6">
    <location>
        <begin position="2"/>
        <end position="158"/>
    </location>
</feature>
<dbReference type="InterPro" id="IPR037817">
    <property type="entry name" value="TAF7"/>
</dbReference>
<evidence type="ECO:0000256" key="2">
    <source>
        <dbReference type="ARBA" id="ARBA00009368"/>
    </source>
</evidence>
<organism evidence="7 8">
    <name type="scientific">Lottia gigantea</name>
    <name type="common">Giant owl limpet</name>
    <dbReference type="NCBI Taxonomy" id="225164"/>
    <lineage>
        <taxon>Eukaryota</taxon>
        <taxon>Metazoa</taxon>
        <taxon>Spiralia</taxon>
        <taxon>Lophotrochozoa</taxon>
        <taxon>Mollusca</taxon>
        <taxon>Gastropoda</taxon>
        <taxon>Patellogastropoda</taxon>
        <taxon>Lottioidea</taxon>
        <taxon>Lottiidae</taxon>
        <taxon>Lottia</taxon>
    </lineage>
</organism>
<keyword evidence="3" id="KW-0805">Transcription regulation</keyword>
<keyword evidence="8" id="KW-1185">Reference proteome</keyword>
<dbReference type="STRING" id="225164.V4AS75"/>
<dbReference type="CTD" id="20253154"/>
<name>V4AS75_LOTGI</name>
<dbReference type="SMART" id="SM01370">
    <property type="entry name" value="TAFII55_N"/>
    <property type="match status" value="1"/>
</dbReference>
<comment type="similarity">
    <text evidence="2">Belongs to the TAF7 family.</text>
</comment>
<evidence type="ECO:0000256" key="1">
    <source>
        <dbReference type="ARBA" id="ARBA00004123"/>
    </source>
</evidence>
<accession>V4AS75</accession>
<dbReference type="InterPro" id="IPR006751">
    <property type="entry name" value="TAFII55_prot_cons_reg"/>
</dbReference>